<dbReference type="Gene3D" id="3.40.190.290">
    <property type="match status" value="1"/>
</dbReference>
<protein>
    <submittedName>
        <fullName evidence="6">LysR family transcriptional regulator</fullName>
    </submittedName>
</protein>
<name>A0ABQ3EGH0_9HYPH</name>
<dbReference type="PANTHER" id="PTHR30537">
    <property type="entry name" value="HTH-TYPE TRANSCRIPTIONAL REGULATOR"/>
    <property type="match status" value="1"/>
</dbReference>
<evidence type="ECO:0000313" key="6">
    <source>
        <dbReference type="EMBL" id="GHB38198.1"/>
    </source>
</evidence>
<feature type="domain" description="HTH lysR-type" evidence="5">
    <location>
        <begin position="8"/>
        <end position="65"/>
    </location>
</feature>
<dbReference type="InterPro" id="IPR000847">
    <property type="entry name" value="LysR_HTH_N"/>
</dbReference>
<gene>
    <name evidence="6" type="ORF">GCM10007094_29440</name>
</gene>
<dbReference type="InterPro" id="IPR036388">
    <property type="entry name" value="WH-like_DNA-bd_sf"/>
</dbReference>
<reference evidence="7" key="1">
    <citation type="journal article" date="2019" name="Int. J. Syst. Evol. Microbiol.">
        <title>The Global Catalogue of Microorganisms (GCM) 10K type strain sequencing project: providing services to taxonomists for standard genome sequencing and annotation.</title>
        <authorList>
            <consortium name="The Broad Institute Genomics Platform"/>
            <consortium name="The Broad Institute Genome Sequencing Center for Infectious Disease"/>
            <person name="Wu L."/>
            <person name="Ma J."/>
        </authorList>
    </citation>
    <scope>NUCLEOTIDE SEQUENCE [LARGE SCALE GENOMIC DNA]</scope>
    <source>
        <strain evidence="7">KCTC 12861</strain>
    </source>
</reference>
<dbReference type="RefSeq" id="WP_189437563.1">
    <property type="nucleotide sequence ID" value="NZ_BMXE01000005.1"/>
</dbReference>
<evidence type="ECO:0000256" key="3">
    <source>
        <dbReference type="ARBA" id="ARBA00023125"/>
    </source>
</evidence>
<accession>A0ABQ3EGH0</accession>
<dbReference type="Pfam" id="PF03466">
    <property type="entry name" value="LysR_substrate"/>
    <property type="match status" value="1"/>
</dbReference>
<dbReference type="SUPFAM" id="SSF53850">
    <property type="entry name" value="Periplasmic binding protein-like II"/>
    <property type="match status" value="1"/>
</dbReference>
<organism evidence="6 7">
    <name type="scientific">Pseudovibrio japonicus</name>
    <dbReference type="NCBI Taxonomy" id="366534"/>
    <lineage>
        <taxon>Bacteria</taxon>
        <taxon>Pseudomonadati</taxon>
        <taxon>Pseudomonadota</taxon>
        <taxon>Alphaproteobacteria</taxon>
        <taxon>Hyphomicrobiales</taxon>
        <taxon>Stappiaceae</taxon>
        <taxon>Pseudovibrio</taxon>
    </lineage>
</organism>
<keyword evidence="2" id="KW-0805">Transcription regulation</keyword>
<keyword evidence="3" id="KW-0238">DNA-binding</keyword>
<dbReference type="PROSITE" id="PS50931">
    <property type="entry name" value="HTH_LYSR"/>
    <property type="match status" value="1"/>
</dbReference>
<dbReference type="InterPro" id="IPR036390">
    <property type="entry name" value="WH_DNA-bd_sf"/>
</dbReference>
<sequence length="300" mass="33121">MNWQSVSFDWNQARAFLVTAEEGSLSAAARALGLTQPTLGRQVSALEEALGVTLFERIGRSLSLTPAGLELLDHVKSMGEAANRISLAASGQSQEIDGTVCISASDTASAYLLPPILKRLRESAPGINVEIVATNAVSDLQLREADIAIRHVRPEQPDLTARLVRETAAHFYASKAYLDRKGRPQSAEGLSSHEFIAFDRPDRFLQHFTETGLPLQERNFKLATASGLVGWEMARNDFGIIVMIKEIAEQFPEMEQVLPSFEPFVVPFWLATHRELHTSRRIRIVFDLLADALSGKQLIS</sequence>
<dbReference type="Gene3D" id="1.10.10.10">
    <property type="entry name" value="Winged helix-like DNA-binding domain superfamily/Winged helix DNA-binding domain"/>
    <property type="match status" value="1"/>
</dbReference>
<keyword evidence="4" id="KW-0804">Transcription</keyword>
<comment type="caution">
    <text evidence="6">The sequence shown here is derived from an EMBL/GenBank/DDBJ whole genome shotgun (WGS) entry which is preliminary data.</text>
</comment>
<dbReference type="SUPFAM" id="SSF46785">
    <property type="entry name" value="Winged helix' DNA-binding domain"/>
    <property type="match status" value="1"/>
</dbReference>
<dbReference type="EMBL" id="BMXE01000005">
    <property type="protein sequence ID" value="GHB38198.1"/>
    <property type="molecule type" value="Genomic_DNA"/>
</dbReference>
<evidence type="ECO:0000256" key="4">
    <source>
        <dbReference type="ARBA" id="ARBA00023163"/>
    </source>
</evidence>
<comment type="similarity">
    <text evidence="1">Belongs to the LysR transcriptional regulatory family.</text>
</comment>
<keyword evidence="7" id="KW-1185">Reference proteome</keyword>
<evidence type="ECO:0000313" key="7">
    <source>
        <dbReference type="Proteomes" id="UP000637980"/>
    </source>
</evidence>
<dbReference type="Proteomes" id="UP000637980">
    <property type="component" value="Unassembled WGS sequence"/>
</dbReference>
<dbReference type="Pfam" id="PF00126">
    <property type="entry name" value="HTH_1"/>
    <property type="match status" value="1"/>
</dbReference>
<evidence type="ECO:0000256" key="2">
    <source>
        <dbReference type="ARBA" id="ARBA00023015"/>
    </source>
</evidence>
<dbReference type="InterPro" id="IPR058163">
    <property type="entry name" value="LysR-type_TF_proteobact-type"/>
</dbReference>
<evidence type="ECO:0000256" key="1">
    <source>
        <dbReference type="ARBA" id="ARBA00009437"/>
    </source>
</evidence>
<evidence type="ECO:0000259" key="5">
    <source>
        <dbReference type="PROSITE" id="PS50931"/>
    </source>
</evidence>
<dbReference type="PANTHER" id="PTHR30537:SF3">
    <property type="entry name" value="TRANSCRIPTIONAL REGULATORY PROTEIN"/>
    <property type="match status" value="1"/>
</dbReference>
<dbReference type="PRINTS" id="PR00039">
    <property type="entry name" value="HTHLYSR"/>
</dbReference>
<dbReference type="InterPro" id="IPR005119">
    <property type="entry name" value="LysR_subst-bd"/>
</dbReference>
<proteinExistence type="inferred from homology"/>